<accession>A0A9W9ZFH0</accession>
<proteinExistence type="predicted"/>
<keyword evidence="2" id="KW-1185">Reference proteome</keyword>
<evidence type="ECO:0000313" key="1">
    <source>
        <dbReference type="EMBL" id="KAJ7379673.1"/>
    </source>
</evidence>
<dbReference type="AlphaFoldDB" id="A0A9W9ZFH0"/>
<gene>
    <name evidence="1" type="ORF">OS493_014077</name>
</gene>
<dbReference type="EMBL" id="MU826356">
    <property type="protein sequence ID" value="KAJ7379673.1"/>
    <property type="molecule type" value="Genomic_DNA"/>
</dbReference>
<dbReference type="OrthoDB" id="10485325at2759"/>
<name>A0A9W9ZFH0_9CNID</name>
<comment type="caution">
    <text evidence="1">The sequence shown here is derived from an EMBL/GenBank/DDBJ whole genome shotgun (WGS) entry which is preliminary data.</text>
</comment>
<dbReference type="Proteomes" id="UP001163046">
    <property type="component" value="Unassembled WGS sequence"/>
</dbReference>
<reference evidence="1" key="1">
    <citation type="submission" date="2023-01" db="EMBL/GenBank/DDBJ databases">
        <title>Genome assembly of the deep-sea coral Lophelia pertusa.</title>
        <authorList>
            <person name="Herrera S."/>
            <person name="Cordes E."/>
        </authorList>
    </citation>
    <scope>NUCLEOTIDE SEQUENCE</scope>
    <source>
        <strain evidence="1">USNM1676648</strain>
        <tissue evidence="1">Polyp</tissue>
    </source>
</reference>
<organism evidence="1 2">
    <name type="scientific">Desmophyllum pertusum</name>
    <dbReference type="NCBI Taxonomy" id="174260"/>
    <lineage>
        <taxon>Eukaryota</taxon>
        <taxon>Metazoa</taxon>
        <taxon>Cnidaria</taxon>
        <taxon>Anthozoa</taxon>
        <taxon>Hexacorallia</taxon>
        <taxon>Scleractinia</taxon>
        <taxon>Caryophylliina</taxon>
        <taxon>Caryophylliidae</taxon>
        <taxon>Desmophyllum</taxon>
    </lineage>
</organism>
<sequence length="75" mass="8691">MKQLFQKQFFSRLVTWHLRTLHSHSARVTPRALTEVLGTSAKLVNSTAASFIKDCPFTLHNPIVSKNQFFFTQQR</sequence>
<evidence type="ECO:0000313" key="2">
    <source>
        <dbReference type="Proteomes" id="UP001163046"/>
    </source>
</evidence>
<protein>
    <submittedName>
        <fullName evidence="1">Uncharacterized protein</fullName>
    </submittedName>
</protein>